<accession>B6A9D1</accession>
<reference evidence="4" key="1">
    <citation type="submission" date="2008-06" db="EMBL/GenBank/DDBJ databases">
        <authorList>
            <person name="Lorenzi H."/>
            <person name="Inman J."/>
            <person name="Miller J."/>
            <person name="Schobel S."/>
            <person name="Amedeo P."/>
            <person name="Caler E.V."/>
            <person name="da Silva J."/>
        </authorList>
    </citation>
    <scope>NUCLEOTIDE SEQUENCE [LARGE SCALE GENOMIC DNA]</scope>
    <source>
        <strain evidence="4">RN66</strain>
    </source>
</reference>
<dbReference type="SMART" id="SM00490">
    <property type="entry name" value="HELICc"/>
    <property type="match status" value="1"/>
</dbReference>
<keyword evidence="5" id="KW-1185">Reference proteome</keyword>
<name>B6A9D1_CRYMR</name>
<dbReference type="InterPro" id="IPR014001">
    <property type="entry name" value="Helicase_ATP-bd"/>
</dbReference>
<evidence type="ECO:0000256" key="1">
    <source>
        <dbReference type="ARBA" id="ARBA00022801"/>
    </source>
</evidence>
<dbReference type="OrthoDB" id="413460at2759"/>
<dbReference type="Pfam" id="PF00176">
    <property type="entry name" value="SNF2-rel_dom"/>
    <property type="match status" value="1"/>
</dbReference>
<dbReference type="InterPro" id="IPR050496">
    <property type="entry name" value="SNF2_RAD54_helicase_repair"/>
</dbReference>
<dbReference type="AlphaFoldDB" id="B6A9D1"/>
<dbReference type="Gene3D" id="3.40.50.300">
    <property type="entry name" value="P-loop containing nucleotide triphosphate hydrolases"/>
    <property type="match status" value="1"/>
</dbReference>
<dbReference type="EMBL" id="DS989726">
    <property type="protein sequence ID" value="EEA04822.1"/>
    <property type="molecule type" value="Genomic_DNA"/>
</dbReference>
<sequence length="838" mass="96679">MVLNDCESVIDNPRICKAPESASSEDDVSVTKLIEILDDLSISKFREETINSTDISPDSRVQSNKKEYQNKDIYSKTKCNYLSNIYNSRKPIKIIEDLALVPNKTKQESVNDGIIANQIDDLFFSTVPLSKTSTIDNYSLNTSNKPPCLLVNGWYWSPEKSEYFLASHSGRLKRKLYVSPKIYCKMKDYPHEYDGIRWLWERVRQGEGGILADEMGLGKTVQISCFIGALFRSELANFFLIILPVSLIQQWKEELNIWCPKIPVFIYHGSTKDRELALEELYNCGHGGILITTYNTLRHDESKLKSIPLNLTKCQFFRNFNGLKISLEQYTLEIKQNQRIVKDKNIGSLRDIQTPGNILEIPWDIVVVDEAHKLKNNKTKLFETIYKIQSHSKILCTGTPVQNRLSELWSLIQCVKPGLLGNTLQSFNNKYCRYLNKLGDRDLTIEEKTLCQSVINNLCNTTKPYILRRTKKIIDQKNETINKLNRSDKYNIYQASTYLKSEIKKYDIALWHNLSAEQSSIYLEVLDSCIVRNILEFRELSTKENSHILEIISILLKICKHPAFVLQDQFQIWRTLLKNNNYLNCELQEQKVKINNLISPSSIVYNLIQTDINLLREQSMKLQILWVLVPALTARGHKILIFSESLDMLNLIELTILTPKQIKWIKLEGKVPKKQRISSIRSFNEQKDILVLLLSKQIGSVGLNLTTADRIIIVDPHWNPAQDDQAIGRAFRIGQKEDVVVYRLISSGAIEDWKFRLQIHKAGIAHFFLHGQKQKVTFTNEELAFIFSYFRPDSCETQNILSSISSDTDYYEKLKEDLGDEITKLEPMVIGYLDCANI</sequence>
<organism evidence="4 5">
    <name type="scientific">Cryptosporidium muris (strain RN66)</name>
    <dbReference type="NCBI Taxonomy" id="441375"/>
    <lineage>
        <taxon>Eukaryota</taxon>
        <taxon>Sar</taxon>
        <taxon>Alveolata</taxon>
        <taxon>Apicomplexa</taxon>
        <taxon>Conoidasida</taxon>
        <taxon>Coccidia</taxon>
        <taxon>Eucoccidiorida</taxon>
        <taxon>Eimeriorina</taxon>
        <taxon>Cryptosporidiidae</taxon>
        <taxon>Cryptosporidium</taxon>
    </lineage>
</organism>
<dbReference type="InterPro" id="IPR000330">
    <property type="entry name" value="SNF2_N"/>
</dbReference>
<dbReference type="PANTHER" id="PTHR45629">
    <property type="entry name" value="SNF2/RAD54 FAMILY MEMBER"/>
    <property type="match status" value="1"/>
</dbReference>
<evidence type="ECO:0000259" key="3">
    <source>
        <dbReference type="PROSITE" id="PS51194"/>
    </source>
</evidence>
<dbReference type="Gene3D" id="3.40.50.10810">
    <property type="entry name" value="Tandem AAA-ATPase domain"/>
    <property type="match status" value="2"/>
</dbReference>
<dbReference type="PANTHER" id="PTHR45629:SF7">
    <property type="entry name" value="DNA EXCISION REPAIR PROTEIN ERCC-6-RELATED"/>
    <property type="match status" value="1"/>
</dbReference>
<dbReference type="VEuPathDB" id="CryptoDB:CMU_038890"/>
<dbReference type="GO" id="GO:0016787">
    <property type="term" value="F:hydrolase activity"/>
    <property type="evidence" value="ECO:0007669"/>
    <property type="project" value="UniProtKB-KW"/>
</dbReference>
<dbReference type="GeneID" id="6994279"/>
<dbReference type="InterPro" id="IPR038718">
    <property type="entry name" value="SNF2-like_sf"/>
</dbReference>
<dbReference type="OMA" id="INCIVYS"/>
<feature type="domain" description="Helicase ATP-binding" evidence="2">
    <location>
        <begin position="200"/>
        <end position="418"/>
    </location>
</feature>
<dbReference type="SUPFAM" id="SSF52540">
    <property type="entry name" value="P-loop containing nucleoside triphosphate hydrolases"/>
    <property type="match status" value="2"/>
</dbReference>
<feature type="domain" description="Helicase C-terminal" evidence="3">
    <location>
        <begin position="623"/>
        <end position="784"/>
    </location>
</feature>
<evidence type="ECO:0000313" key="4">
    <source>
        <dbReference type="EMBL" id="EEA04822.1"/>
    </source>
</evidence>
<dbReference type="Pfam" id="PF00271">
    <property type="entry name" value="Helicase_C"/>
    <property type="match status" value="1"/>
</dbReference>
<keyword evidence="1" id="KW-0378">Hydrolase</keyword>
<dbReference type="RefSeq" id="XP_002139171.1">
    <property type="nucleotide sequence ID" value="XM_002139135.1"/>
</dbReference>
<dbReference type="SMART" id="SM00487">
    <property type="entry name" value="DEXDc"/>
    <property type="match status" value="1"/>
</dbReference>
<protein>
    <submittedName>
        <fullName evidence="4">SNF2 family N-terminal domain-containing protein</fullName>
    </submittedName>
</protein>
<dbReference type="PROSITE" id="PS51192">
    <property type="entry name" value="HELICASE_ATP_BIND_1"/>
    <property type="match status" value="1"/>
</dbReference>
<dbReference type="PROSITE" id="PS51194">
    <property type="entry name" value="HELICASE_CTER"/>
    <property type="match status" value="1"/>
</dbReference>
<dbReference type="InterPro" id="IPR049730">
    <property type="entry name" value="SNF2/RAD54-like_C"/>
</dbReference>
<dbReference type="GO" id="GO:0005524">
    <property type="term" value="F:ATP binding"/>
    <property type="evidence" value="ECO:0007669"/>
    <property type="project" value="InterPro"/>
</dbReference>
<gene>
    <name evidence="4" type="ORF">CMU_038890</name>
</gene>
<evidence type="ECO:0000259" key="2">
    <source>
        <dbReference type="PROSITE" id="PS51192"/>
    </source>
</evidence>
<dbReference type="eggNOG" id="KOG0387">
    <property type="taxonomic scope" value="Eukaryota"/>
</dbReference>
<evidence type="ECO:0000313" key="5">
    <source>
        <dbReference type="Proteomes" id="UP000001460"/>
    </source>
</evidence>
<dbReference type="Proteomes" id="UP000001460">
    <property type="component" value="Unassembled WGS sequence"/>
</dbReference>
<dbReference type="STRING" id="441375.B6A9D1"/>
<dbReference type="CDD" id="cd18793">
    <property type="entry name" value="SF2_C_SNF"/>
    <property type="match status" value="1"/>
</dbReference>
<proteinExistence type="predicted"/>
<dbReference type="InterPro" id="IPR027417">
    <property type="entry name" value="P-loop_NTPase"/>
</dbReference>
<dbReference type="InterPro" id="IPR001650">
    <property type="entry name" value="Helicase_C-like"/>
</dbReference>